<dbReference type="InterPro" id="IPR007144">
    <property type="entry name" value="SSU_processome_Utp11"/>
</dbReference>
<dbReference type="GO" id="GO:0006364">
    <property type="term" value="P:rRNA processing"/>
    <property type="evidence" value="ECO:0007669"/>
    <property type="project" value="UniProtKB-KW"/>
</dbReference>
<accession>A0AAD1ZBI7</accession>
<evidence type="ECO:0000313" key="5">
    <source>
        <dbReference type="EMBL" id="CAI9765768.1"/>
    </source>
</evidence>
<evidence type="ECO:0000256" key="2">
    <source>
        <dbReference type="ARBA" id="ARBA00008105"/>
    </source>
</evidence>
<keyword evidence="6" id="KW-1185">Reference proteome</keyword>
<evidence type="ECO:0000256" key="4">
    <source>
        <dbReference type="ARBA" id="ARBA00023242"/>
    </source>
</evidence>
<comment type="similarity">
    <text evidence="2">Belongs to the UTP11 family.</text>
</comment>
<dbReference type="GO" id="GO:0032040">
    <property type="term" value="C:small-subunit processome"/>
    <property type="evidence" value="ECO:0007669"/>
    <property type="project" value="InterPro"/>
</dbReference>
<dbReference type="AlphaFoldDB" id="A0AAD1ZBI7"/>
<dbReference type="Pfam" id="PF03998">
    <property type="entry name" value="Utp11"/>
    <property type="match status" value="1"/>
</dbReference>
<protein>
    <submittedName>
        <fullName evidence="5">Uncharacterized protein</fullName>
    </submittedName>
</protein>
<evidence type="ECO:0000256" key="3">
    <source>
        <dbReference type="ARBA" id="ARBA00022552"/>
    </source>
</evidence>
<sequence length="115" mass="12764">MLSKEECAQPHSRRKFGLLEKQKDYIKRAKSSHKKEETILVVAELEMKVFGGSIILRVSHVTFGDGEENEGVGIFIVVAMVQLKIEMLTATLNSLGYQSSIVLKTGRESPLPSDS</sequence>
<dbReference type="PANTHER" id="PTHR12838:SF0">
    <property type="entry name" value="U3 SMALL NUCLEOLAR RNA-ASSOCIATED PROTEIN 11-RELATED"/>
    <property type="match status" value="1"/>
</dbReference>
<gene>
    <name evidence="5" type="ORF">FPE_LOCUS13198</name>
</gene>
<reference evidence="5" key="1">
    <citation type="submission" date="2023-05" db="EMBL/GenBank/DDBJ databases">
        <authorList>
            <person name="Huff M."/>
        </authorList>
    </citation>
    <scope>NUCLEOTIDE SEQUENCE</scope>
</reference>
<comment type="subcellular location">
    <subcellularLocation>
        <location evidence="1">Nucleus</location>
        <location evidence="1">Nucleolus</location>
    </subcellularLocation>
</comment>
<dbReference type="PANTHER" id="PTHR12838">
    <property type="entry name" value="U3 SMALL NUCLEOLAR RNA-ASSOCIATED PROTEIN 11"/>
    <property type="match status" value="1"/>
</dbReference>
<name>A0AAD1ZBI7_9LAMI</name>
<dbReference type="EMBL" id="OU503043">
    <property type="protein sequence ID" value="CAI9765768.1"/>
    <property type="molecule type" value="Genomic_DNA"/>
</dbReference>
<keyword evidence="3" id="KW-0698">rRNA processing</keyword>
<organism evidence="5 6">
    <name type="scientific">Fraxinus pennsylvanica</name>
    <dbReference type="NCBI Taxonomy" id="56036"/>
    <lineage>
        <taxon>Eukaryota</taxon>
        <taxon>Viridiplantae</taxon>
        <taxon>Streptophyta</taxon>
        <taxon>Embryophyta</taxon>
        <taxon>Tracheophyta</taxon>
        <taxon>Spermatophyta</taxon>
        <taxon>Magnoliopsida</taxon>
        <taxon>eudicotyledons</taxon>
        <taxon>Gunneridae</taxon>
        <taxon>Pentapetalae</taxon>
        <taxon>asterids</taxon>
        <taxon>lamiids</taxon>
        <taxon>Lamiales</taxon>
        <taxon>Oleaceae</taxon>
        <taxon>Oleeae</taxon>
        <taxon>Fraxinus</taxon>
    </lineage>
</organism>
<proteinExistence type="inferred from homology"/>
<evidence type="ECO:0000256" key="1">
    <source>
        <dbReference type="ARBA" id="ARBA00004604"/>
    </source>
</evidence>
<dbReference type="Proteomes" id="UP000834106">
    <property type="component" value="Chromosome 8"/>
</dbReference>
<keyword evidence="4" id="KW-0539">Nucleus</keyword>
<evidence type="ECO:0000313" key="6">
    <source>
        <dbReference type="Proteomes" id="UP000834106"/>
    </source>
</evidence>